<evidence type="ECO:0000313" key="3">
    <source>
        <dbReference type="Proteomes" id="UP000287651"/>
    </source>
</evidence>
<proteinExistence type="predicted"/>
<name>A0A426Z5B8_ENSVE</name>
<feature type="compositionally biased region" description="Basic residues" evidence="1">
    <location>
        <begin position="160"/>
        <end position="169"/>
    </location>
</feature>
<protein>
    <submittedName>
        <fullName evidence="2">Uncharacterized protein</fullName>
    </submittedName>
</protein>
<evidence type="ECO:0000256" key="1">
    <source>
        <dbReference type="SAM" id="MobiDB-lite"/>
    </source>
</evidence>
<feature type="region of interest" description="Disordered" evidence="1">
    <location>
        <begin position="1"/>
        <end position="25"/>
    </location>
</feature>
<accession>A0A426Z5B8</accession>
<dbReference type="Proteomes" id="UP000287651">
    <property type="component" value="Unassembled WGS sequence"/>
</dbReference>
<gene>
    <name evidence="2" type="ORF">B296_00041601</name>
</gene>
<feature type="compositionally biased region" description="Basic residues" evidence="1">
    <location>
        <begin position="101"/>
        <end position="129"/>
    </location>
</feature>
<dbReference type="EMBL" id="AMZH03008340">
    <property type="protein sequence ID" value="RRT59162.1"/>
    <property type="molecule type" value="Genomic_DNA"/>
</dbReference>
<evidence type="ECO:0000313" key="2">
    <source>
        <dbReference type="EMBL" id="RRT59162.1"/>
    </source>
</evidence>
<sequence length="169" mass="18769">MELIAMDEGGEAKVGEAGGGDEGELDHNVIGTVGGGVGEDKVGGNRVKDTLQEEEGSGDNCMPTNGLVEAHLPEIGLTAPKLIISMGEVVCETASWEEKGRRGRKERIKGGKKKKRLRQGKKKKKRRIREGKEEEKGLQRWLLRLDKKKKGNKGEVEKKKERKKGLQWW</sequence>
<organism evidence="2 3">
    <name type="scientific">Ensete ventricosum</name>
    <name type="common">Abyssinian banana</name>
    <name type="synonym">Musa ensete</name>
    <dbReference type="NCBI Taxonomy" id="4639"/>
    <lineage>
        <taxon>Eukaryota</taxon>
        <taxon>Viridiplantae</taxon>
        <taxon>Streptophyta</taxon>
        <taxon>Embryophyta</taxon>
        <taxon>Tracheophyta</taxon>
        <taxon>Spermatophyta</taxon>
        <taxon>Magnoliopsida</taxon>
        <taxon>Liliopsida</taxon>
        <taxon>Zingiberales</taxon>
        <taxon>Musaceae</taxon>
        <taxon>Ensete</taxon>
    </lineage>
</organism>
<reference evidence="2 3" key="1">
    <citation type="journal article" date="2014" name="Agronomy (Basel)">
        <title>A Draft Genome Sequence for Ensete ventricosum, the Drought-Tolerant Tree Against Hunger.</title>
        <authorList>
            <person name="Harrison J."/>
            <person name="Moore K.A."/>
            <person name="Paszkiewicz K."/>
            <person name="Jones T."/>
            <person name="Grant M."/>
            <person name="Ambacheew D."/>
            <person name="Muzemil S."/>
            <person name="Studholme D.J."/>
        </authorList>
    </citation>
    <scope>NUCLEOTIDE SEQUENCE [LARGE SCALE GENOMIC DNA]</scope>
</reference>
<comment type="caution">
    <text evidence="2">The sequence shown here is derived from an EMBL/GenBank/DDBJ whole genome shotgun (WGS) entry which is preliminary data.</text>
</comment>
<feature type="region of interest" description="Disordered" evidence="1">
    <location>
        <begin position="95"/>
        <end position="169"/>
    </location>
</feature>
<dbReference type="AlphaFoldDB" id="A0A426Z5B8"/>